<keyword evidence="3" id="KW-0862">Zinc</keyword>
<accession>A0ABQ0GLW2</accession>
<dbReference type="PROSITE" id="PS51891">
    <property type="entry name" value="CENP_V_GFA"/>
    <property type="match status" value="2"/>
</dbReference>
<reference evidence="5 6" key="1">
    <citation type="submission" date="2024-09" db="EMBL/GenBank/DDBJ databases">
        <title>Itraconazole resistance in Madurella fahalii resulting from another homologue of gene encoding cytochrome P450 14-alpha sterol demethylase (CYP51).</title>
        <authorList>
            <person name="Yoshioka I."/>
            <person name="Fahal A.H."/>
            <person name="Kaneko S."/>
            <person name="Yaguchi T."/>
        </authorList>
    </citation>
    <scope>NUCLEOTIDE SEQUENCE [LARGE SCALE GENOMIC DNA]</scope>
    <source>
        <strain evidence="5 6">IFM 68171</strain>
    </source>
</reference>
<comment type="similarity">
    <text evidence="1">Belongs to the Gfa family.</text>
</comment>
<feature type="domain" description="CENP-V/GFA" evidence="4">
    <location>
        <begin position="11"/>
        <end position="119"/>
    </location>
</feature>
<evidence type="ECO:0000259" key="4">
    <source>
        <dbReference type="PROSITE" id="PS51891"/>
    </source>
</evidence>
<feature type="domain" description="CENP-V/GFA" evidence="4">
    <location>
        <begin position="143"/>
        <end position="257"/>
    </location>
</feature>
<comment type="caution">
    <text evidence="5">The sequence shown here is derived from an EMBL/GenBank/DDBJ whole genome shotgun (WGS) entry which is preliminary data.</text>
</comment>
<dbReference type="InterPro" id="IPR011057">
    <property type="entry name" value="Mss4-like_sf"/>
</dbReference>
<dbReference type="PANTHER" id="PTHR28620">
    <property type="entry name" value="CENTROMERE PROTEIN V"/>
    <property type="match status" value="1"/>
</dbReference>
<proteinExistence type="inferred from homology"/>
<organism evidence="5 6">
    <name type="scientific">Madurella fahalii</name>
    <dbReference type="NCBI Taxonomy" id="1157608"/>
    <lineage>
        <taxon>Eukaryota</taxon>
        <taxon>Fungi</taxon>
        <taxon>Dikarya</taxon>
        <taxon>Ascomycota</taxon>
        <taxon>Pezizomycotina</taxon>
        <taxon>Sordariomycetes</taxon>
        <taxon>Sordariomycetidae</taxon>
        <taxon>Sordariales</taxon>
        <taxon>Sordariales incertae sedis</taxon>
        <taxon>Madurella</taxon>
    </lineage>
</organism>
<dbReference type="SUPFAM" id="SSF51316">
    <property type="entry name" value="Mss4-like"/>
    <property type="match status" value="2"/>
</dbReference>
<protein>
    <submittedName>
        <fullName evidence="5">Glutathione-dependent formaldehyde-activating enzyme</fullName>
    </submittedName>
</protein>
<dbReference type="EMBL" id="BAAFSV010000005">
    <property type="protein sequence ID" value="GAB1318689.1"/>
    <property type="molecule type" value="Genomic_DNA"/>
</dbReference>
<gene>
    <name evidence="5" type="ORF">MFIFM68171_08899</name>
</gene>
<dbReference type="PANTHER" id="PTHR28620:SF1">
    <property type="entry name" value="CENP-V_GFA DOMAIN-CONTAINING PROTEIN"/>
    <property type="match status" value="1"/>
</dbReference>
<dbReference type="Proteomes" id="UP001628179">
    <property type="component" value="Unassembled WGS sequence"/>
</dbReference>
<sequence length="287" mass="32031">MSDTEKPTKKYRGNCHCTAFVFEIELPEIKSARECSCSICVKKGYMWVITENRPTIVRGEDALVSYQFASKTMEHHFCSNCGTAVMGKAPMGVGINVRALQDVDIWALEIEAYNGETREPQYVPPAFSGPEPNPAGFDEGKTYHGSCHCGAVTAAIKVKEPFEDGAYKGPIAECNCSICRRGGYIWVYPLKDQISIQGSENLTYYVYGTRVARLAICKTCGVHIYIDLNPLTDEEIAELPEAVRTNRSRQIDLRPFNLRVLNDLNLGSVKTARLDGWNERQPAYVNP</sequence>
<dbReference type="RefSeq" id="XP_070920419.1">
    <property type="nucleotide sequence ID" value="XM_071064318.1"/>
</dbReference>
<dbReference type="InterPro" id="IPR052355">
    <property type="entry name" value="CENP-V-like"/>
</dbReference>
<name>A0ABQ0GLW2_9PEZI</name>
<evidence type="ECO:0000313" key="5">
    <source>
        <dbReference type="EMBL" id="GAB1318689.1"/>
    </source>
</evidence>
<evidence type="ECO:0000256" key="2">
    <source>
        <dbReference type="ARBA" id="ARBA00022723"/>
    </source>
</evidence>
<keyword evidence="2" id="KW-0479">Metal-binding</keyword>
<evidence type="ECO:0000313" key="6">
    <source>
        <dbReference type="Proteomes" id="UP001628179"/>
    </source>
</evidence>
<evidence type="ECO:0000256" key="3">
    <source>
        <dbReference type="ARBA" id="ARBA00022833"/>
    </source>
</evidence>
<dbReference type="InterPro" id="IPR006913">
    <property type="entry name" value="CENP-V/GFA"/>
</dbReference>
<keyword evidence="6" id="KW-1185">Reference proteome</keyword>
<dbReference type="Pfam" id="PF04828">
    <property type="entry name" value="GFA"/>
    <property type="match status" value="2"/>
</dbReference>
<evidence type="ECO:0000256" key="1">
    <source>
        <dbReference type="ARBA" id="ARBA00005495"/>
    </source>
</evidence>
<dbReference type="Gene3D" id="2.170.150.70">
    <property type="match status" value="2"/>
</dbReference>
<dbReference type="GeneID" id="98179641"/>